<feature type="binding site" evidence="6">
    <location>
        <position position="6"/>
    </location>
    <ligand>
        <name>[4Fe-4S] cluster</name>
        <dbReference type="ChEBI" id="CHEBI:49883"/>
    </ligand>
</feature>
<dbReference type="EMBL" id="NGJK01000077">
    <property type="protein sequence ID" value="RAP02796.1"/>
    <property type="molecule type" value="Genomic_DNA"/>
</dbReference>
<name>A0A328Q5D9_9EURY</name>
<keyword evidence="3 6" id="KW-0560">Oxidoreductase</keyword>
<dbReference type="SUPFAM" id="SSF56821">
    <property type="entry name" value="Prismane protein-like"/>
    <property type="match status" value="1"/>
</dbReference>
<evidence type="ECO:0000313" key="7">
    <source>
        <dbReference type="EMBL" id="RAP02796.1"/>
    </source>
</evidence>
<feature type="binding site" evidence="6">
    <location>
        <position position="312"/>
    </location>
    <ligand>
        <name>hybrid [4Fe-2O-2S] cluster</name>
        <dbReference type="ChEBI" id="CHEBI:60519"/>
    </ligand>
</feature>
<accession>A0A328Q5D9</accession>
<evidence type="ECO:0000256" key="1">
    <source>
        <dbReference type="ARBA" id="ARBA00022490"/>
    </source>
</evidence>
<keyword evidence="5 6" id="KW-0411">Iron-sulfur</keyword>
<comment type="cofactor">
    <cofactor evidence="6">
        <name>hybrid [4Fe-2O-2S] cluster</name>
        <dbReference type="ChEBI" id="CHEBI:60519"/>
    </cofactor>
    <text evidence="6">Binds 1 hybrid [4Fe-2O-2S] cluster.</text>
</comment>
<comment type="caution">
    <text evidence="7">The sequence shown here is derived from an EMBL/GenBank/DDBJ whole genome shotgun (WGS) entry which is preliminary data.</text>
</comment>
<comment type="subcellular location">
    <subcellularLocation>
        <location evidence="6">Cytoplasm</location>
    </subcellularLocation>
</comment>
<dbReference type="NCBIfam" id="NF003658">
    <property type="entry name" value="PRK05290.1"/>
    <property type="match status" value="1"/>
</dbReference>
<dbReference type="NCBIfam" id="TIGR01703">
    <property type="entry name" value="hybrid_clust"/>
    <property type="match status" value="1"/>
</dbReference>
<dbReference type="InterPro" id="IPR016099">
    <property type="entry name" value="Prismane-like_a/b-sand"/>
</dbReference>
<evidence type="ECO:0000256" key="6">
    <source>
        <dbReference type="HAMAP-Rule" id="MF_00069"/>
    </source>
</evidence>
<feature type="binding site" evidence="6">
    <location>
        <position position="337"/>
    </location>
    <ligand>
        <name>hybrid [4Fe-2O-2S] cluster</name>
        <dbReference type="ChEBI" id="CHEBI:60519"/>
    </ligand>
</feature>
<keyword evidence="1 6" id="KW-0963">Cytoplasm</keyword>
<feature type="binding site" evidence="6">
    <location>
        <position position="371"/>
    </location>
    <ligand>
        <name>hybrid [4Fe-2O-2S] cluster</name>
        <dbReference type="ChEBI" id="CHEBI:60519"/>
    </ligand>
</feature>
<dbReference type="Gene3D" id="3.40.50.2030">
    <property type="match status" value="2"/>
</dbReference>
<dbReference type="GO" id="GO:0046872">
    <property type="term" value="F:metal ion binding"/>
    <property type="evidence" value="ECO:0007669"/>
    <property type="project" value="UniProtKB-KW"/>
</dbReference>
<gene>
    <name evidence="6" type="primary">hcp</name>
    <name evidence="7" type="ORF">CA615_05610</name>
</gene>
<comment type="catalytic activity">
    <reaction evidence="6">
        <text>A + NH4(+) + H2O = hydroxylamine + AH2 + H(+)</text>
        <dbReference type="Rhea" id="RHEA:22052"/>
        <dbReference type="ChEBI" id="CHEBI:13193"/>
        <dbReference type="ChEBI" id="CHEBI:15377"/>
        <dbReference type="ChEBI" id="CHEBI:15378"/>
        <dbReference type="ChEBI" id="CHEBI:15429"/>
        <dbReference type="ChEBI" id="CHEBI:17499"/>
        <dbReference type="ChEBI" id="CHEBI:28938"/>
        <dbReference type="EC" id="1.7.99.1"/>
    </reaction>
</comment>
<feature type="modified residue" description="Cysteine persulfide" evidence="6">
    <location>
        <position position="283"/>
    </location>
</feature>
<feature type="binding site" evidence="6">
    <location>
        <position position="21"/>
    </location>
    <ligand>
        <name>[4Fe-4S] cluster</name>
        <dbReference type="ChEBI" id="CHEBI:49883"/>
    </ligand>
</feature>
<dbReference type="InterPro" id="IPR004137">
    <property type="entry name" value="HCP/CODH"/>
</dbReference>
<dbReference type="EC" id="1.7.99.1" evidence="6"/>
<dbReference type="Gene3D" id="1.20.1270.20">
    <property type="match status" value="1"/>
</dbReference>
<reference evidence="7 8" key="1">
    <citation type="submission" date="2017-05" db="EMBL/GenBank/DDBJ databases">
        <title>Host range expansion of the Methanosphaera genus to humans and monogastric animals involves recent and extensive reduction in genome content.</title>
        <authorList>
            <person name="Hoedt E.C."/>
            <person name="Volmer J.G."/>
            <person name="Parks D.H."/>
            <person name="Rosewarne C.P."/>
            <person name="Denman S.E."/>
            <person name="Mcsweeney C.S."/>
            <person name="O Cuiv P."/>
            <person name="Hugenholtz P."/>
            <person name="Tyson G.W."/>
            <person name="Morrison M."/>
        </authorList>
    </citation>
    <scope>NUCLEOTIDE SEQUENCE [LARGE SCALE GENOMIC DNA]</scope>
    <source>
        <strain evidence="7 8">PA5</strain>
    </source>
</reference>
<dbReference type="GO" id="GO:0051539">
    <property type="term" value="F:4 iron, 4 sulfur cluster binding"/>
    <property type="evidence" value="ECO:0007669"/>
    <property type="project" value="UniProtKB-KW"/>
</dbReference>
<evidence type="ECO:0000313" key="8">
    <source>
        <dbReference type="Proteomes" id="UP000248557"/>
    </source>
</evidence>
<dbReference type="AlphaFoldDB" id="A0A328Q5D9"/>
<feature type="binding site" evidence="6">
    <location>
        <position position="153"/>
    </location>
    <ligand>
        <name>hybrid [4Fe-2O-2S] cluster</name>
        <dbReference type="ChEBI" id="CHEBI:60519"/>
    </ligand>
</feature>
<evidence type="ECO:0000256" key="4">
    <source>
        <dbReference type="ARBA" id="ARBA00023004"/>
    </source>
</evidence>
<organism evidence="7 8">
    <name type="scientific">Methanosphaera stadtmanae</name>
    <dbReference type="NCBI Taxonomy" id="2317"/>
    <lineage>
        <taxon>Archaea</taxon>
        <taxon>Methanobacteriati</taxon>
        <taxon>Methanobacteriota</taxon>
        <taxon>Methanomada group</taxon>
        <taxon>Methanobacteria</taxon>
        <taxon>Methanobacteriales</taxon>
        <taxon>Methanobacteriaceae</taxon>
        <taxon>Methanosphaera</taxon>
    </lineage>
</organism>
<proteinExistence type="inferred from homology"/>
<sequence length="428" mass="47417">MFCYQCSQAANGEGCTISGVCGKNETLARLQDNLIFSLKGISAYAYQMREFGVTDEEINAFLEKGLYSTLTNVNFDIPSCIDLAIESGNINIKAMSGLKQAHIENYGEPEVAEVLVGAQKGHGILVTGHDLKVLEEVLKQTEGKGINVYTHSEMLIGHAYPKLRKYKHLKGQLGGPWYDQKEIFSKYNIPIIVTTNCGLIPADEYANRIYTTGIEQLPNTPHIDDFDFSDVIKQALELPELEDEEKTTLTTGFGKTTVLSLADNIKEAVLSGKIKQFFVMGGCDVPYKSEMEYYREFVKQLPEDTVILCVGCGKYRFNDLDLGDIDGIPRLIDLGQCNDAIVGAEILLALTEVFDMGLNDLPVTFVLSWMEQKAVSILWSLLALGLQNIHIGPILPAWVDETILGVLVENFNLKLISTPEEDIKEILG</sequence>
<dbReference type="InterPro" id="IPR010048">
    <property type="entry name" value="Hydroxylam_reduct"/>
</dbReference>
<keyword evidence="4 6" id="KW-0408">Iron</keyword>
<feature type="binding site" evidence="6">
    <location>
        <position position="129"/>
    </location>
    <ligand>
        <name>hybrid [4Fe-2O-2S] cluster</name>
        <dbReference type="ChEBI" id="CHEBI:60519"/>
    </ligand>
</feature>
<evidence type="ECO:0000256" key="5">
    <source>
        <dbReference type="ARBA" id="ARBA00023014"/>
    </source>
</evidence>
<keyword evidence="2 6" id="KW-0479">Metal-binding</keyword>
<dbReference type="PANTHER" id="PTHR30109:SF0">
    <property type="entry name" value="HYDROXYLAMINE REDUCTASE"/>
    <property type="match status" value="1"/>
</dbReference>
<dbReference type="Pfam" id="PF03063">
    <property type="entry name" value="Prismane"/>
    <property type="match status" value="2"/>
</dbReference>
<comment type="similarity">
    <text evidence="6">Belongs to the HCP family.</text>
</comment>
<dbReference type="GO" id="GO:0004601">
    <property type="term" value="F:peroxidase activity"/>
    <property type="evidence" value="ECO:0007669"/>
    <property type="project" value="TreeGrafter"/>
</dbReference>
<dbReference type="InterPro" id="IPR016100">
    <property type="entry name" value="Prismane_a-bundle"/>
</dbReference>
<feature type="binding site" evidence="6">
    <location>
        <position position="15"/>
    </location>
    <ligand>
        <name>[4Fe-4S] cluster</name>
        <dbReference type="ChEBI" id="CHEBI:49883"/>
    </ligand>
</feature>
<evidence type="ECO:0000256" key="2">
    <source>
        <dbReference type="ARBA" id="ARBA00022723"/>
    </source>
</evidence>
<dbReference type="GO" id="GO:0005737">
    <property type="term" value="C:cytoplasm"/>
    <property type="evidence" value="ECO:0007669"/>
    <property type="project" value="UniProtKB-SubCell"/>
</dbReference>
<dbReference type="GO" id="GO:0050418">
    <property type="term" value="F:hydroxylamine reductase activity"/>
    <property type="evidence" value="ECO:0007669"/>
    <property type="project" value="UniProtKB-UniRule"/>
</dbReference>
<dbReference type="PANTHER" id="PTHR30109">
    <property type="entry name" value="HYDROXYLAMINE REDUCTASE"/>
    <property type="match status" value="1"/>
</dbReference>
<dbReference type="GO" id="GO:0042542">
    <property type="term" value="P:response to hydrogen peroxide"/>
    <property type="evidence" value="ECO:0007669"/>
    <property type="project" value="TreeGrafter"/>
</dbReference>
<feature type="binding site" description="via persulfide group" evidence="6">
    <location>
        <position position="283"/>
    </location>
    <ligand>
        <name>hybrid [4Fe-2O-2S] cluster</name>
        <dbReference type="ChEBI" id="CHEBI:60519"/>
    </ligand>
</feature>
<dbReference type="Proteomes" id="UP000248557">
    <property type="component" value="Unassembled WGS sequence"/>
</dbReference>
<feature type="binding site" evidence="6">
    <location>
        <position position="373"/>
    </location>
    <ligand>
        <name>hybrid [4Fe-2O-2S] cluster</name>
        <dbReference type="ChEBI" id="CHEBI:60519"/>
    </ligand>
</feature>
<dbReference type="HAMAP" id="MF_00069">
    <property type="entry name" value="Hydroxylam_reduct"/>
    <property type="match status" value="1"/>
</dbReference>
<feature type="binding site" evidence="6">
    <location>
        <position position="197"/>
    </location>
    <ligand>
        <name>hybrid [4Fe-2O-2S] cluster</name>
        <dbReference type="ChEBI" id="CHEBI:60519"/>
    </ligand>
</feature>
<keyword evidence="6" id="KW-0004">4Fe-4S</keyword>
<dbReference type="InterPro" id="IPR011254">
    <property type="entry name" value="Prismane-like_sf"/>
</dbReference>
<comment type="function">
    <text evidence="6">Catalyzes the reduction of hydroxylamine to form NH(3) and H(2)O.</text>
</comment>
<protein>
    <recommendedName>
        <fullName evidence="6">Hydroxylamine reductase</fullName>
        <ecNumber evidence="6">1.7.99.1</ecNumber>
    </recommendedName>
    <alternativeName>
        <fullName evidence="6">Hybrid-cluster protein</fullName>
        <shortName evidence="6">HCP</shortName>
    </alternativeName>
    <alternativeName>
        <fullName evidence="6">Prismane protein</fullName>
    </alternativeName>
</protein>
<comment type="cofactor">
    <cofactor evidence="6">
        <name>[4Fe-4S] cluster</name>
        <dbReference type="ChEBI" id="CHEBI:49883"/>
    </cofactor>
    <text evidence="6">Binds 1 [4Fe-4S] cluster.</text>
</comment>
<evidence type="ECO:0000256" key="3">
    <source>
        <dbReference type="ARBA" id="ARBA00023002"/>
    </source>
</evidence>
<feature type="binding site" evidence="6">
    <location>
        <position position="3"/>
    </location>
    <ligand>
        <name>[4Fe-4S] cluster</name>
        <dbReference type="ChEBI" id="CHEBI:49883"/>
    </ligand>
</feature>